<proteinExistence type="predicted"/>
<dbReference type="InterPro" id="IPR036390">
    <property type="entry name" value="WH_DNA-bd_sf"/>
</dbReference>
<dbReference type="Gene3D" id="1.10.10.10">
    <property type="entry name" value="Winged helix-like DNA-binding domain superfamily/Winged helix DNA-binding domain"/>
    <property type="match status" value="1"/>
</dbReference>
<dbReference type="InterPro" id="IPR026881">
    <property type="entry name" value="WYL_dom"/>
</dbReference>
<evidence type="ECO:0000313" key="4">
    <source>
        <dbReference type="Proteomes" id="UP000547209"/>
    </source>
</evidence>
<dbReference type="Pfam" id="PF08279">
    <property type="entry name" value="HTH_11"/>
    <property type="match status" value="1"/>
</dbReference>
<dbReference type="Pfam" id="PF13280">
    <property type="entry name" value="WYL"/>
    <property type="match status" value="1"/>
</dbReference>
<evidence type="ECO:0000259" key="2">
    <source>
        <dbReference type="Pfam" id="PF13280"/>
    </source>
</evidence>
<reference evidence="3 4" key="1">
    <citation type="submission" date="2020-08" db="EMBL/GenBank/DDBJ databases">
        <title>Cohnella phylogeny.</title>
        <authorList>
            <person name="Dunlap C."/>
        </authorList>
    </citation>
    <scope>NUCLEOTIDE SEQUENCE [LARGE SCALE GENOMIC DNA]</scope>
    <source>
        <strain evidence="3 4">DSM 28246</strain>
    </source>
</reference>
<gene>
    <name evidence="3" type="ORF">H7C19_26980</name>
</gene>
<sequence>MSKADNMLSILWLLKTGKQLTAKQLAEELEIHIRTVYRYIDALCASGVPIIADAGPGGGYKLLRPLDDAPLFFDLDEQKALVHAAQFAREAGYPYGDALERAVTKLKRYTNEEQREAIDRHASGLNVISPSPDRTVAEMLQSLEQSVADARTLRIDYRKERGAFAETRRIDPYGLIHWKSKWYVIGHCHLRGEVRSFRADRIQRIDSTEDAFVRPADFDARRFFLGSLLPDAEREEGTFTVRLIGHPAALADLCEHWQFGHGLLHHSDHEIASRIPAASLTTYLPYILLSYGSAIQVVEPPVLKERMISLASELSAHYRETD</sequence>
<keyword evidence="4" id="KW-1185">Reference proteome</keyword>
<feature type="domain" description="WYL" evidence="2">
    <location>
        <begin position="138"/>
        <end position="205"/>
    </location>
</feature>
<feature type="domain" description="Helix-turn-helix type 11" evidence="1">
    <location>
        <begin position="8"/>
        <end position="61"/>
    </location>
</feature>
<dbReference type="AlphaFoldDB" id="A0A7X0VIA9"/>
<dbReference type="PANTHER" id="PTHR34580">
    <property type="match status" value="1"/>
</dbReference>
<comment type="caution">
    <text evidence="3">The sequence shown here is derived from an EMBL/GenBank/DDBJ whole genome shotgun (WGS) entry which is preliminary data.</text>
</comment>
<name>A0A7X0VIA9_9BACL</name>
<dbReference type="InterPro" id="IPR013196">
    <property type="entry name" value="HTH_11"/>
</dbReference>
<dbReference type="InterPro" id="IPR051534">
    <property type="entry name" value="CBASS_pafABC_assoc_protein"/>
</dbReference>
<dbReference type="PROSITE" id="PS52050">
    <property type="entry name" value="WYL"/>
    <property type="match status" value="1"/>
</dbReference>
<accession>A0A7X0VIA9</accession>
<dbReference type="EMBL" id="JACJVP010000045">
    <property type="protein sequence ID" value="MBB6674333.1"/>
    <property type="molecule type" value="Genomic_DNA"/>
</dbReference>
<dbReference type="SUPFAM" id="SSF46785">
    <property type="entry name" value="Winged helix' DNA-binding domain"/>
    <property type="match status" value="1"/>
</dbReference>
<dbReference type="InterPro" id="IPR036388">
    <property type="entry name" value="WH-like_DNA-bd_sf"/>
</dbReference>
<evidence type="ECO:0000259" key="1">
    <source>
        <dbReference type="Pfam" id="PF08279"/>
    </source>
</evidence>
<organism evidence="3 4">
    <name type="scientific">Cohnella nanjingensis</name>
    <dbReference type="NCBI Taxonomy" id="1387779"/>
    <lineage>
        <taxon>Bacteria</taxon>
        <taxon>Bacillati</taxon>
        <taxon>Bacillota</taxon>
        <taxon>Bacilli</taxon>
        <taxon>Bacillales</taxon>
        <taxon>Paenibacillaceae</taxon>
        <taxon>Cohnella</taxon>
    </lineage>
</organism>
<dbReference type="PANTHER" id="PTHR34580:SF3">
    <property type="entry name" value="PROTEIN PAFB"/>
    <property type="match status" value="1"/>
</dbReference>
<evidence type="ECO:0000313" key="3">
    <source>
        <dbReference type="EMBL" id="MBB6674333.1"/>
    </source>
</evidence>
<protein>
    <submittedName>
        <fullName evidence="3">YafY family transcriptional regulator</fullName>
    </submittedName>
</protein>
<dbReference type="Proteomes" id="UP000547209">
    <property type="component" value="Unassembled WGS sequence"/>
</dbReference>
<dbReference type="RefSeq" id="WP_185672186.1">
    <property type="nucleotide sequence ID" value="NZ_JACJVP010000045.1"/>
</dbReference>